<feature type="compositionally biased region" description="Basic and acidic residues" evidence="1">
    <location>
        <begin position="132"/>
        <end position="144"/>
    </location>
</feature>
<feature type="compositionally biased region" description="Basic and acidic residues" evidence="1">
    <location>
        <begin position="1"/>
        <end position="11"/>
    </location>
</feature>
<evidence type="ECO:0000256" key="1">
    <source>
        <dbReference type="SAM" id="MobiDB-lite"/>
    </source>
</evidence>
<evidence type="ECO:0000313" key="3">
    <source>
        <dbReference type="Proteomes" id="UP000054166"/>
    </source>
</evidence>
<protein>
    <submittedName>
        <fullName evidence="2">Uncharacterized protein</fullName>
    </submittedName>
</protein>
<reference evidence="3" key="2">
    <citation type="submission" date="2015-01" db="EMBL/GenBank/DDBJ databases">
        <title>Evolutionary Origins and Diversification of the Mycorrhizal Mutualists.</title>
        <authorList>
            <consortium name="DOE Joint Genome Institute"/>
            <consortium name="Mycorrhizal Genomics Consortium"/>
            <person name="Kohler A."/>
            <person name="Kuo A."/>
            <person name="Nagy L.G."/>
            <person name="Floudas D."/>
            <person name="Copeland A."/>
            <person name="Barry K.W."/>
            <person name="Cichocki N."/>
            <person name="Veneault-Fourrey C."/>
            <person name="LaButti K."/>
            <person name="Lindquist E.A."/>
            <person name="Lipzen A."/>
            <person name="Lundell T."/>
            <person name="Morin E."/>
            <person name="Murat C."/>
            <person name="Riley R."/>
            <person name="Ohm R."/>
            <person name="Sun H."/>
            <person name="Tunlid A."/>
            <person name="Henrissat B."/>
            <person name="Grigoriev I.V."/>
            <person name="Hibbett D.S."/>
            <person name="Martin F."/>
        </authorList>
    </citation>
    <scope>NUCLEOTIDE SEQUENCE [LARGE SCALE GENOMIC DNA]</scope>
    <source>
        <strain evidence="3">F 1598</strain>
    </source>
</reference>
<organism evidence="2 3">
    <name type="scientific">Piloderma croceum (strain F 1598)</name>
    <dbReference type="NCBI Taxonomy" id="765440"/>
    <lineage>
        <taxon>Eukaryota</taxon>
        <taxon>Fungi</taxon>
        <taxon>Dikarya</taxon>
        <taxon>Basidiomycota</taxon>
        <taxon>Agaricomycotina</taxon>
        <taxon>Agaricomycetes</taxon>
        <taxon>Agaricomycetidae</taxon>
        <taxon>Atheliales</taxon>
        <taxon>Atheliaceae</taxon>
        <taxon>Piloderma</taxon>
    </lineage>
</organism>
<name>A0A0C3G7J2_PILCF</name>
<proteinExistence type="predicted"/>
<reference evidence="2 3" key="1">
    <citation type="submission" date="2014-04" db="EMBL/GenBank/DDBJ databases">
        <authorList>
            <consortium name="DOE Joint Genome Institute"/>
            <person name="Kuo A."/>
            <person name="Tarkka M."/>
            <person name="Buscot F."/>
            <person name="Kohler A."/>
            <person name="Nagy L.G."/>
            <person name="Floudas D."/>
            <person name="Copeland A."/>
            <person name="Barry K.W."/>
            <person name="Cichocki N."/>
            <person name="Veneault-Fourrey C."/>
            <person name="LaButti K."/>
            <person name="Lindquist E.A."/>
            <person name="Lipzen A."/>
            <person name="Lundell T."/>
            <person name="Morin E."/>
            <person name="Murat C."/>
            <person name="Sun H."/>
            <person name="Tunlid A."/>
            <person name="Henrissat B."/>
            <person name="Grigoriev I.V."/>
            <person name="Hibbett D.S."/>
            <person name="Martin F."/>
            <person name="Nordberg H.P."/>
            <person name="Cantor M.N."/>
            <person name="Hua S.X."/>
        </authorList>
    </citation>
    <scope>NUCLEOTIDE SEQUENCE [LARGE SCALE GENOMIC DNA]</scope>
    <source>
        <strain evidence="2 3">F 1598</strain>
    </source>
</reference>
<dbReference type="InParanoid" id="A0A0C3G7J2"/>
<dbReference type="HOGENOM" id="CLU_1579111_0_0_1"/>
<dbReference type="AlphaFoldDB" id="A0A0C3G7J2"/>
<dbReference type="EMBL" id="KN832970">
    <property type="protein sequence ID" value="KIM92185.1"/>
    <property type="molecule type" value="Genomic_DNA"/>
</dbReference>
<evidence type="ECO:0000313" key="2">
    <source>
        <dbReference type="EMBL" id="KIM92185.1"/>
    </source>
</evidence>
<sequence>MPMLGDSDRSTSFRLPCTSSPPAPRTMKTTSSFDDLLFSCAHEGFIPTSSSWLGCNLAKTELKRTINADKQTGEDIPSPRVVRETSLPVRSPSYPSMSAYLPVLVSTSSILSEAASQSSSPSKTTEINEQEMPVRRRSYGDEPHTSAVGDQDTHHHTLPIIVSDIFNSS</sequence>
<dbReference type="Proteomes" id="UP000054166">
    <property type="component" value="Unassembled WGS sequence"/>
</dbReference>
<feature type="region of interest" description="Disordered" evidence="1">
    <location>
        <begin position="1"/>
        <end position="28"/>
    </location>
</feature>
<feature type="region of interest" description="Disordered" evidence="1">
    <location>
        <begin position="114"/>
        <end position="156"/>
    </location>
</feature>
<gene>
    <name evidence="2" type="ORF">PILCRDRAFT_810197</name>
</gene>
<keyword evidence="3" id="KW-1185">Reference proteome</keyword>
<accession>A0A0C3G7J2</accession>